<keyword evidence="6 7" id="KW-0472">Membrane</keyword>
<comment type="subcellular location">
    <subcellularLocation>
        <location evidence="1">Cell membrane</location>
        <topology evidence="1">Multi-pass membrane protein</topology>
    </subcellularLocation>
</comment>
<dbReference type="AlphaFoldDB" id="A0A327VVI9"/>
<proteinExistence type="inferred from homology"/>
<feature type="transmembrane region" description="Helical" evidence="7">
    <location>
        <begin position="7"/>
        <end position="29"/>
    </location>
</feature>
<dbReference type="OrthoDB" id="200249at2"/>
<dbReference type="Pfam" id="PF03994">
    <property type="entry name" value="DUF350"/>
    <property type="match status" value="1"/>
</dbReference>
<protein>
    <submittedName>
        <fullName evidence="8">Uncharacterized protein DUF350</fullName>
    </submittedName>
</protein>
<evidence type="ECO:0000256" key="2">
    <source>
        <dbReference type="ARBA" id="ARBA00005779"/>
    </source>
</evidence>
<dbReference type="InterPro" id="IPR007140">
    <property type="entry name" value="DUF350"/>
</dbReference>
<name>A0A327VVI9_9BACT</name>
<evidence type="ECO:0000313" key="9">
    <source>
        <dbReference type="Proteomes" id="UP000249819"/>
    </source>
</evidence>
<keyword evidence="3" id="KW-1003">Cell membrane</keyword>
<keyword evidence="9" id="KW-1185">Reference proteome</keyword>
<dbReference type="RefSeq" id="WP_111593046.1">
    <property type="nucleotide sequence ID" value="NZ_QLMA01000005.1"/>
</dbReference>
<evidence type="ECO:0000313" key="8">
    <source>
        <dbReference type="EMBL" id="RAJ80017.1"/>
    </source>
</evidence>
<feature type="transmembrane region" description="Helical" evidence="7">
    <location>
        <begin position="49"/>
        <end position="70"/>
    </location>
</feature>
<evidence type="ECO:0000256" key="5">
    <source>
        <dbReference type="ARBA" id="ARBA00022989"/>
    </source>
</evidence>
<keyword evidence="4 7" id="KW-0812">Transmembrane</keyword>
<dbReference type="EMBL" id="QLMA01000005">
    <property type="protein sequence ID" value="RAJ80017.1"/>
    <property type="molecule type" value="Genomic_DNA"/>
</dbReference>
<evidence type="ECO:0000256" key="3">
    <source>
        <dbReference type="ARBA" id="ARBA00022475"/>
    </source>
</evidence>
<keyword evidence="5 7" id="KW-1133">Transmembrane helix</keyword>
<evidence type="ECO:0000256" key="1">
    <source>
        <dbReference type="ARBA" id="ARBA00004651"/>
    </source>
</evidence>
<dbReference type="GO" id="GO:0005886">
    <property type="term" value="C:plasma membrane"/>
    <property type="evidence" value="ECO:0007669"/>
    <property type="project" value="UniProtKB-SubCell"/>
</dbReference>
<evidence type="ECO:0000256" key="4">
    <source>
        <dbReference type="ARBA" id="ARBA00022692"/>
    </source>
</evidence>
<evidence type="ECO:0000256" key="7">
    <source>
        <dbReference type="SAM" id="Phobius"/>
    </source>
</evidence>
<sequence>METLQLKFILASMVYALIGVIVLVGGFWLVDKFITPEDTWKEVVQNKNIALAIVVAAYIIAMGLIISSAIHS</sequence>
<comment type="similarity">
    <text evidence="2">Belongs to the UPF0719 family.</text>
</comment>
<accession>A0A327VVI9</accession>
<dbReference type="Proteomes" id="UP000249819">
    <property type="component" value="Unassembled WGS sequence"/>
</dbReference>
<organism evidence="8 9">
    <name type="scientific">Chitinophaga dinghuensis</name>
    <dbReference type="NCBI Taxonomy" id="1539050"/>
    <lineage>
        <taxon>Bacteria</taxon>
        <taxon>Pseudomonadati</taxon>
        <taxon>Bacteroidota</taxon>
        <taxon>Chitinophagia</taxon>
        <taxon>Chitinophagales</taxon>
        <taxon>Chitinophagaceae</taxon>
        <taxon>Chitinophaga</taxon>
    </lineage>
</organism>
<evidence type="ECO:0000256" key="6">
    <source>
        <dbReference type="ARBA" id="ARBA00023136"/>
    </source>
</evidence>
<comment type="caution">
    <text evidence="8">The sequence shown here is derived from an EMBL/GenBank/DDBJ whole genome shotgun (WGS) entry which is preliminary data.</text>
</comment>
<reference evidence="8 9" key="1">
    <citation type="submission" date="2018-06" db="EMBL/GenBank/DDBJ databases">
        <title>Genomic Encyclopedia of Archaeal and Bacterial Type Strains, Phase II (KMG-II): from individual species to whole genera.</title>
        <authorList>
            <person name="Goeker M."/>
        </authorList>
    </citation>
    <scope>NUCLEOTIDE SEQUENCE [LARGE SCALE GENOMIC DNA]</scope>
    <source>
        <strain evidence="8 9">DSM 29821</strain>
    </source>
</reference>
<gene>
    <name evidence="8" type="ORF">CLV59_105124</name>
</gene>